<dbReference type="EMBL" id="CP004350">
    <property type="protein sequence ID" value="AHI19224.1"/>
    <property type="molecule type" value="Genomic_DNA"/>
</dbReference>
<proteinExistence type="predicted"/>
<feature type="chain" id="PRO_5045350096" description="Secreted protein" evidence="1">
    <location>
        <begin position="34"/>
        <end position="280"/>
    </location>
</feature>
<evidence type="ECO:0008006" key="4">
    <source>
        <dbReference type="Google" id="ProtNLM"/>
    </source>
</evidence>
<gene>
    <name evidence="2" type="ORF">CCASEI_03220</name>
</gene>
<keyword evidence="1" id="KW-0732">Signal</keyword>
<name>A0ABM5PMV0_9CORY</name>
<reference evidence="3" key="1">
    <citation type="submission" date="2013-02" db="EMBL/GenBank/DDBJ databases">
        <title>The complete genome sequence of Corynebacterium casei LMG S-19264 (=DSM 44701).</title>
        <authorList>
            <person name="Ruckert C."/>
            <person name="Albersmeier A."/>
            <person name="Kalinowski J."/>
        </authorList>
    </citation>
    <scope>NUCLEOTIDE SEQUENCE [LARGE SCALE GENOMIC DNA]</scope>
    <source>
        <strain evidence="3">LMG S-19264</strain>
    </source>
</reference>
<feature type="signal peptide" evidence="1">
    <location>
        <begin position="1"/>
        <end position="33"/>
    </location>
</feature>
<dbReference type="Proteomes" id="UP000019226">
    <property type="component" value="Chromosome"/>
</dbReference>
<accession>A0ABM5PMV0</accession>
<evidence type="ECO:0000256" key="1">
    <source>
        <dbReference type="SAM" id="SignalP"/>
    </source>
</evidence>
<organism evidence="2 3">
    <name type="scientific">Corynebacterium casei LMG S-19264</name>
    <dbReference type="NCBI Taxonomy" id="1285583"/>
    <lineage>
        <taxon>Bacteria</taxon>
        <taxon>Bacillati</taxon>
        <taxon>Actinomycetota</taxon>
        <taxon>Actinomycetes</taxon>
        <taxon>Mycobacteriales</taxon>
        <taxon>Corynebacteriaceae</taxon>
        <taxon>Corynebacterium</taxon>
    </lineage>
</organism>
<protein>
    <recommendedName>
        <fullName evidence="4">Secreted protein</fullName>
    </recommendedName>
</protein>
<keyword evidence="3" id="KW-1185">Reference proteome</keyword>
<evidence type="ECO:0000313" key="2">
    <source>
        <dbReference type="EMBL" id="AHI19224.1"/>
    </source>
</evidence>
<evidence type="ECO:0000313" key="3">
    <source>
        <dbReference type="Proteomes" id="UP000019226"/>
    </source>
</evidence>
<sequence length="280" mass="30058">MSTKFKLTRKLLTPLASTALALSLLTHVPTASATEIDDLKLEEIIDSNTDSATNIIEEEWISHDGTIEFDSISNSTGPELRNAQAPLQNEEITTKVIEREDGYQLVTVSEGAEALDLSFEFADSFLEELPSGHILVRPSEGEEPTAYIDPAWAQDADGNHIDTRFSIEGDTLVQHIAPSPVGTHVVSDPYIRDVRKNGRKIGQELVFTRDETSIISLSGLPACIRLAAKGGPVSTAIGTIGCGGALLIASHANNTGRCLTLRAIGSPYAPNLIFPYATSC</sequence>
<dbReference type="GeneID" id="82876828"/>
<dbReference type="RefSeq" id="WP_006821399.1">
    <property type="nucleotide sequence ID" value="NZ_CP004350.1"/>
</dbReference>